<name>A0ACB6ZHN6_THEGA</name>
<reference evidence="1" key="2">
    <citation type="journal article" date="2020" name="Nat. Commun.">
        <title>Large-scale genome sequencing of mycorrhizal fungi provides insights into the early evolution of symbiotic traits.</title>
        <authorList>
            <person name="Miyauchi S."/>
            <person name="Kiss E."/>
            <person name="Kuo A."/>
            <person name="Drula E."/>
            <person name="Kohler A."/>
            <person name="Sanchez-Garcia M."/>
            <person name="Morin E."/>
            <person name="Andreopoulos B."/>
            <person name="Barry K.W."/>
            <person name="Bonito G."/>
            <person name="Buee M."/>
            <person name="Carver A."/>
            <person name="Chen C."/>
            <person name="Cichocki N."/>
            <person name="Clum A."/>
            <person name="Culley D."/>
            <person name="Crous P.W."/>
            <person name="Fauchery L."/>
            <person name="Girlanda M."/>
            <person name="Hayes R.D."/>
            <person name="Keri Z."/>
            <person name="LaButti K."/>
            <person name="Lipzen A."/>
            <person name="Lombard V."/>
            <person name="Magnuson J."/>
            <person name="Maillard F."/>
            <person name="Murat C."/>
            <person name="Nolan M."/>
            <person name="Ohm R.A."/>
            <person name="Pangilinan J."/>
            <person name="Pereira M.F."/>
            <person name="Perotto S."/>
            <person name="Peter M."/>
            <person name="Pfister S."/>
            <person name="Riley R."/>
            <person name="Sitrit Y."/>
            <person name="Stielow J.B."/>
            <person name="Szollosi G."/>
            <person name="Zifcakova L."/>
            <person name="Stursova M."/>
            <person name="Spatafora J.W."/>
            <person name="Tedersoo L."/>
            <person name="Vaario L.M."/>
            <person name="Yamada A."/>
            <person name="Yan M."/>
            <person name="Wang P."/>
            <person name="Xu J."/>
            <person name="Bruns T."/>
            <person name="Baldrian P."/>
            <person name="Vilgalys R."/>
            <person name="Dunand C."/>
            <person name="Henrissat B."/>
            <person name="Grigoriev I.V."/>
            <person name="Hibbett D."/>
            <person name="Nagy L.G."/>
            <person name="Martin F.M."/>
        </authorList>
    </citation>
    <scope>NUCLEOTIDE SEQUENCE</scope>
    <source>
        <strain evidence="1">P2</strain>
    </source>
</reference>
<gene>
    <name evidence="1" type="ORF">BDM02DRAFT_3114436</name>
</gene>
<comment type="caution">
    <text evidence="1">The sequence shown here is derived from an EMBL/GenBank/DDBJ whole genome shotgun (WGS) entry which is preliminary data.</text>
</comment>
<dbReference type="EMBL" id="MU118003">
    <property type="protein sequence ID" value="KAF9649082.1"/>
    <property type="molecule type" value="Genomic_DNA"/>
</dbReference>
<keyword evidence="1" id="KW-0378">Hydrolase</keyword>
<organism evidence="1 2">
    <name type="scientific">Thelephora ganbajun</name>
    <name type="common">Ganba fungus</name>
    <dbReference type="NCBI Taxonomy" id="370292"/>
    <lineage>
        <taxon>Eukaryota</taxon>
        <taxon>Fungi</taxon>
        <taxon>Dikarya</taxon>
        <taxon>Basidiomycota</taxon>
        <taxon>Agaricomycotina</taxon>
        <taxon>Agaricomycetes</taxon>
        <taxon>Thelephorales</taxon>
        <taxon>Thelephoraceae</taxon>
        <taxon>Thelephora</taxon>
    </lineage>
</organism>
<sequence>MLFSKPALDAIEALTPSQVDFLKVLPKAELHAHLNGSIPLPVLQQLAKEYVPSGTDSDSTLLVIKSGIEKLQDGVTFDEIHDFFNLFPAIYALTSTKEALARVASAVLAEFLGLKEEEECPQATYLELRSTPRKTIAMTRLEYVETVLDEVEKYRPDQAVLIVSLDRRMSKEVADECVEAAISLKKRGRRIVGVDLCGDPTAGDMEHFTSHFVAVKAAGLGITLHVAETTENSPEDTLKLLSFKPDRLGHATFLNDEAQGVVIRERMAIEICLTSNLLCKTVSDLETHHIRYYLKKNHPVAICTDDILPFRTNLLGEYAMLLAPAPCGLGLSEDEVERIAAMGHGSRFRINT</sequence>
<evidence type="ECO:0000313" key="2">
    <source>
        <dbReference type="Proteomes" id="UP000886501"/>
    </source>
</evidence>
<protein>
    <submittedName>
        <fullName evidence="1">Metallo-dependent hydrolase</fullName>
    </submittedName>
</protein>
<dbReference type="Proteomes" id="UP000886501">
    <property type="component" value="Unassembled WGS sequence"/>
</dbReference>
<proteinExistence type="predicted"/>
<reference evidence="1" key="1">
    <citation type="submission" date="2019-10" db="EMBL/GenBank/DDBJ databases">
        <authorList>
            <consortium name="DOE Joint Genome Institute"/>
            <person name="Kuo A."/>
            <person name="Miyauchi S."/>
            <person name="Kiss E."/>
            <person name="Drula E."/>
            <person name="Kohler A."/>
            <person name="Sanchez-Garcia M."/>
            <person name="Andreopoulos B."/>
            <person name="Barry K.W."/>
            <person name="Bonito G."/>
            <person name="Buee M."/>
            <person name="Carver A."/>
            <person name="Chen C."/>
            <person name="Cichocki N."/>
            <person name="Clum A."/>
            <person name="Culley D."/>
            <person name="Crous P.W."/>
            <person name="Fauchery L."/>
            <person name="Girlanda M."/>
            <person name="Hayes R."/>
            <person name="Keri Z."/>
            <person name="Labutti K."/>
            <person name="Lipzen A."/>
            <person name="Lombard V."/>
            <person name="Magnuson J."/>
            <person name="Maillard F."/>
            <person name="Morin E."/>
            <person name="Murat C."/>
            <person name="Nolan M."/>
            <person name="Ohm R."/>
            <person name="Pangilinan J."/>
            <person name="Pereira M."/>
            <person name="Perotto S."/>
            <person name="Peter M."/>
            <person name="Riley R."/>
            <person name="Sitrit Y."/>
            <person name="Stielow B."/>
            <person name="Szollosi G."/>
            <person name="Zifcakova L."/>
            <person name="Stursova M."/>
            <person name="Spatafora J.W."/>
            <person name="Tedersoo L."/>
            <person name="Vaario L.-M."/>
            <person name="Yamada A."/>
            <person name="Yan M."/>
            <person name="Wang P."/>
            <person name="Xu J."/>
            <person name="Bruns T."/>
            <person name="Baldrian P."/>
            <person name="Vilgalys R."/>
            <person name="Henrissat B."/>
            <person name="Grigoriev I.V."/>
            <person name="Hibbett D."/>
            <person name="Nagy L.G."/>
            <person name="Martin F.M."/>
        </authorList>
    </citation>
    <scope>NUCLEOTIDE SEQUENCE</scope>
    <source>
        <strain evidence="1">P2</strain>
    </source>
</reference>
<accession>A0ACB6ZHN6</accession>
<evidence type="ECO:0000313" key="1">
    <source>
        <dbReference type="EMBL" id="KAF9649082.1"/>
    </source>
</evidence>
<keyword evidence="2" id="KW-1185">Reference proteome</keyword>